<dbReference type="RefSeq" id="WP_359777340.1">
    <property type="nucleotide sequence ID" value="NZ_JBEYRR010000003.1"/>
</dbReference>
<evidence type="ECO:0000313" key="3">
    <source>
        <dbReference type="Proteomes" id="UP001553843"/>
    </source>
</evidence>
<organism evidence="2 3">
    <name type="scientific">Streptomyces huasconensis</name>
    <dbReference type="NCBI Taxonomy" id="1854574"/>
    <lineage>
        <taxon>Bacteria</taxon>
        <taxon>Bacillati</taxon>
        <taxon>Actinomycetota</taxon>
        <taxon>Actinomycetes</taxon>
        <taxon>Kitasatosporales</taxon>
        <taxon>Streptomycetaceae</taxon>
        <taxon>Streptomyces</taxon>
    </lineage>
</organism>
<gene>
    <name evidence="2" type="ORF">AB0887_02670</name>
</gene>
<accession>A0ABV3LN35</accession>
<protein>
    <submittedName>
        <fullName evidence="2">Uncharacterized protein</fullName>
    </submittedName>
</protein>
<name>A0ABV3LN35_9ACTN</name>
<keyword evidence="3" id="KW-1185">Reference proteome</keyword>
<evidence type="ECO:0000256" key="1">
    <source>
        <dbReference type="SAM" id="MobiDB-lite"/>
    </source>
</evidence>
<feature type="region of interest" description="Disordered" evidence="1">
    <location>
        <begin position="29"/>
        <end position="73"/>
    </location>
</feature>
<proteinExistence type="predicted"/>
<dbReference type="Proteomes" id="UP001553843">
    <property type="component" value="Unassembled WGS sequence"/>
</dbReference>
<sequence>MPPRRGDRLDRRDDIVELDDERLRLLGQLSGGPALADPGRAADQQDVPGRRTRAGPAQKAAPRAWPVRSLRTE</sequence>
<comment type="caution">
    <text evidence="2">The sequence shown here is derived from an EMBL/GenBank/DDBJ whole genome shotgun (WGS) entry which is preliminary data.</text>
</comment>
<dbReference type="EMBL" id="JBEYRS010000001">
    <property type="protein sequence ID" value="MEW2360866.1"/>
    <property type="molecule type" value="Genomic_DNA"/>
</dbReference>
<reference evidence="2 3" key="1">
    <citation type="submission" date="2024-06" db="EMBL/GenBank/DDBJ databases">
        <title>The Natural Products Discovery Center: Release of the First 8490 Sequenced Strains for Exploring Actinobacteria Biosynthetic Diversity.</title>
        <authorList>
            <person name="Kalkreuter E."/>
            <person name="Kautsar S.A."/>
            <person name="Yang D."/>
            <person name="Bader C.D."/>
            <person name="Teijaro C.N."/>
            <person name="Fluegel L."/>
            <person name="Davis C.M."/>
            <person name="Simpson J.R."/>
            <person name="Lauterbach L."/>
            <person name="Steele A.D."/>
            <person name="Gui C."/>
            <person name="Meng S."/>
            <person name="Li G."/>
            <person name="Viehrig K."/>
            <person name="Ye F."/>
            <person name="Su P."/>
            <person name="Kiefer A.F."/>
            <person name="Nichols A."/>
            <person name="Cepeda A.J."/>
            <person name="Yan W."/>
            <person name="Fan B."/>
            <person name="Jiang Y."/>
            <person name="Adhikari A."/>
            <person name="Zheng C.-J."/>
            <person name="Schuster L."/>
            <person name="Cowan T.M."/>
            <person name="Smanski M.J."/>
            <person name="Chevrette M.G."/>
            <person name="De Carvalho L.P.S."/>
            <person name="Shen B."/>
        </authorList>
    </citation>
    <scope>NUCLEOTIDE SEQUENCE [LARGE SCALE GENOMIC DNA]</scope>
    <source>
        <strain evidence="2 3">NPDC047833</strain>
    </source>
</reference>
<evidence type="ECO:0000313" key="2">
    <source>
        <dbReference type="EMBL" id="MEW2360866.1"/>
    </source>
</evidence>